<name>A0AAD7KQM7_QUISA</name>
<dbReference type="GO" id="GO:0042545">
    <property type="term" value="P:cell wall modification"/>
    <property type="evidence" value="ECO:0007669"/>
    <property type="project" value="UniProtKB-UniRule"/>
</dbReference>
<comment type="caution">
    <text evidence="11">The sequence shown here is derived from an EMBL/GenBank/DDBJ whole genome shotgun (WGS) entry which is preliminary data.</text>
</comment>
<keyword evidence="9" id="KW-0964">Secreted</keyword>
<dbReference type="Gene3D" id="1.20.140.40">
    <property type="entry name" value="Invertase/pectin methylesterase inhibitor family protein"/>
    <property type="match status" value="1"/>
</dbReference>
<dbReference type="KEGG" id="qsa:O6P43_033447"/>
<keyword evidence="6 9" id="KW-0378">Hydrolase</keyword>
<keyword evidence="7 9" id="KW-0063">Aspartyl esterase</keyword>
<evidence type="ECO:0000256" key="9">
    <source>
        <dbReference type="RuleBase" id="RU000589"/>
    </source>
</evidence>
<evidence type="ECO:0000256" key="3">
    <source>
        <dbReference type="ARBA" id="ARBA00006027"/>
    </source>
</evidence>
<dbReference type="PROSITE" id="PS00800">
    <property type="entry name" value="PECTINESTERASE_1"/>
    <property type="match status" value="1"/>
</dbReference>
<dbReference type="AlphaFoldDB" id="A0AAD7KQM7"/>
<comment type="similarity">
    <text evidence="4">In the C-terminal section; belongs to the pectinesterase family.</text>
</comment>
<gene>
    <name evidence="11" type="ORF">O6P43_033447</name>
</gene>
<reference evidence="11" key="1">
    <citation type="journal article" date="2023" name="Science">
        <title>Elucidation of the pathway for biosynthesis of saponin adjuvants from the soapbark tree.</title>
        <authorList>
            <person name="Reed J."/>
            <person name="Orme A."/>
            <person name="El-Demerdash A."/>
            <person name="Owen C."/>
            <person name="Martin L.B.B."/>
            <person name="Misra R.C."/>
            <person name="Kikuchi S."/>
            <person name="Rejzek M."/>
            <person name="Martin A.C."/>
            <person name="Harkess A."/>
            <person name="Leebens-Mack J."/>
            <person name="Louveau T."/>
            <person name="Stephenson M.J."/>
            <person name="Osbourn A."/>
        </authorList>
    </citation>
    <scope>NUCLEOTIDE SEQUENCE</scope>
    <source>
        <strain evidence="11">S10</strain>
    </source>
</reference>
<dbReference type="GO" id="GO:0045490">
    <property type="term" value="P:pectin catabolic process"/>
    <property type="evidence" value="ECO:0007669"/>
    <property type="project" value="UniProtKB-UniRule"/>
</dbReference>
<dbReference type="NCBIfam" id="TIGR01614">
    <property type="entry name" value="PME_inhib"/>
    <property type="match status" value="1"/>
</dbReference>
<keyword evidence="5 9" id="KW-0134">Cell wall</keyword>
<dbReference type="SUPFAM" id="SSF101148">
    <property type="entry name" value="Plant invertase/pectin methylesterase inhibitor"/>
    <property type="match status" value="1"/>
</dbReference>
<dbReference type="InterPro" id="IPR012334">
    <property type="entry name" value="Pectin_lyas_fold"/>
</dbReference>
<dbReference type="InterPro" id="IPR000070">
    <property type="entry name" value="Pectinesterase_cat"/>
</dbReference>
<evidence type="ECO:0000256" key="7">
    <source>
        <dbReference type="ARBA" id="ARBA00023085"/>
    </source>
</evidence>
<dbReference type="InterPro" id="IPR033131">
    <property type="entry name" value="Pectinesterase_Asp_AS"/>
</dbReference>
<dbReference type="SUPFAM" id="SSF51126">
    <property type="entry name" value="Pectin lyase-like"/>
    <property type="match status" value="1"/>
</dbReference>
<evidence type="ECO:0000256" key="6">
    <source>
        <dbReference type="ARBA" id="ARBA00022801"/>
    </source>
</evidence>
<dbReference type="CDD" id="cd15798">
    <property type="entry name" value="PMEI-like_3"/>
    <property type="match status" value="1"/>
</dbReference>
<evidence type="ECO:0000256" key="4">
    <source>
        <dbReference type="ARBA" id="ARBA00007786"/>
    </source>
</evidence>
<dbReference type="InterPro" id="IPR018040">
    <property type="entry name" value="Pectinesterase_Tyr_AS"/>
</dbReference>
<comment type="subcellular location">
    <subcellularLocation>
        <location evidence="1 9">Secreted</location>
        <location evidence="1 9">Cell wall</location>
    </subcellularLocation>
</comment>
<feature type="domain" description="Pectinesterase inhibitor" evidence="10">
    <location>
        <begin position="10"/>
        <end position="126"/>
    </location>
</feature>
<accession>A0AAD7KQM7</accession>
<evidence type="ECO:0000256" key="1">
    <source>
        <dbReference type="ARBA" id="ARBA00004191"/>
    </source>
</evidence>
<dbReference type="EC" id="3.1.1.11" evidence="9"/>
<dbReference type="InterPro" id="IPR011050">
    <property type="entry name" value="Pectin_lyase_fold/virulence"/>
</dbReference>
<keyword evidence="9" id="KW-0961">Cell wall biogenesis/degradation</keyword>
<comment type="pathway">
    <text evidence="2 9">Glycan metabolism; pectin degradation; 2-dehydro-3-deoxy-D-gluconate from pectin: step 1/5.</text>
</comment>
<dbReference type="Pfam" id="PF04043">
    <property type="entry name" value="PMEI"/>
    <property type="match status" value="1"/>
</dbReference>
<organism evidence="11 12">
    <name type="scientific">Quillaja saponaria</name>
    <name type="common">Soap bark tree</name>
    <dbReference type="NCBI Taxonomy" id="32244"/>
    <lineage>
        <taxon>Eukaryota</taxon>
        <taxon>Viridiplantae</taxon>
        <taxon>Streptophyta</taxon>
        <taxon>Embryophyta</taxon>
        <taxon>Tracheophyta</taxon>
        <taxon>Spermatophyta</taxon>
        <taxon>Magnoliopsida</taxon>
        <taxon>eudicotyledons</taxon>
        <taxon>Gunneridae</taxon>
        <taxon>Pentapetalae</taxon>
        <taxon>rosids</taxon>
        <taxon>fabids</taxon>
        <taxon>Fabales</taxon>
        <taxon>Quillajaceae</taxon>
        <taxon>Quillaja</taxon>
    </lineage>
</organism>
<evidence type="ECO:0000313" key="12">
    <source>
        <dbReference type="Proteomes" id="UP001163823"/>
    </source>
</evidence>
<dbReference type="SMART" id="SM00856">
    <property type="entry name" value="PMEI"/>
    <property type="match status" value="1"/>
</dbReference>
<protein>
    <recommendedName>
        <fullName evidence="9">Pectinesterase</fullName>
        <ecNumber evidence="9">3.1.1.11</ecNumber>
    </recommendedName>
</protein>
<dbReference type="InterPro" id="IPR006501">
    <property type="entry name" value="Pectinesterase_inhib_dom"/>
</dbReference>
<evidence type="ECO:0000313" key="11">
    <source>
        <dbReference type="EMBL" id="KAJ7943973.1"/>
    </source>
</evidence>
<dbReference type="GO" id="GO:0004857">
    <property type="term" value="F:enzyme inhibitor activity"/>
    <property type="evidence" value="ECO:0007669"/>
    <property type="project" value="InterPro"/>
</dbReference>
<dbReference type="GO" id="GO:0030599">
    <property type="term" value="F:pectinesterase activity"/>
    <property type="evidence" value="ECO:0007669"/>
    <property type="project" value="UniProtKB-UniRule"/>
</dbReference>
<dbReference type="FunFam" id="2.160.20.10:FF:000001">
    <property type="entry name" value="Pectinesterase"/>
    <property type="match status" value="1"/>
</dbReference>
<dbReference type="Pfam" id="PF01095">
    <property type="entry name" value="Pectinesterase"/>
    <property type="match status" value="1"/>
</dbReference>
<dbReference type="PROSITE" id="PS00503">
    <property type="entry name" value="PECTINESTERASE_2"/>
    <property type="match status" value="1"/>
</dbReference>
<comment type="function">
    <text evidence="9">Acts in the modification of cell walls via demethylesterification of cell wall pectin.</text>
</comment>
<dbReference type="InterPro" id="IPR035513">
    <property type="entry name" value="Invertase/methylesterase_inhib"/>
</dbReference>
<evidence type="ECO:0000259" key="10">
    <source>
        <dbReference type="SMART" id="SM00856"/>
    </source>
</evidence>
<proteinExistence type="inferred from homology"/>
<evidence type="ECO:0000256" key="2">
    <source>
        <dbReference type="ARBA" id="ARBA00005184"/>
    </source>
</evidence>
<dbReference type="Gene3D" id="2.160.20.10">
    <property type="entry name" value="Single-stranded right-handed beta-helix, Pectin lyase-like"/>
    <property type="match status" value="1"/>
</dbReference>
<evidence type="ECO:0000256" key="5">
    <source>
        <dbReference type="ARBA" id="ARBA00022512"/>
    </source>
</evidence>
<sequence length="454" mass="49364">MRQRQPFTLNAKHQFKKISIQIALDQVIQSQTHYLLPGSKSKNDLQKAALADCLVLFENAVFRLNNTLNQFGHYKHNMDAQTWVSSALTNINMCRTSLTDAGVSDNIVLPLMFQNVTELTSNCLAFDYMGTSTNNLVNASNGPAEANLVVAQDGSGDFEKIQQAVDVASNRNGTERFVIHVKAGTYQETVMIGPKGINITMIGDGIGQTIITGSKSSSGGYTSLSSATFGVIGDGFLARDLTFRNSAGPTSGQAVALVTQSDLSAYYHCSFEGNQDTLFAVANRQFYRACDIYGTVDFIFGNAAAVFQNCNIYVRTTSSNLNTITAQGRENPNQNSGIVIQNSKVTSVTSEPNSTVLTYLGRPWKDYSQTIFIKTFLDSLIDPAGWLAWNGNTSNLETLYYAEYKNTGPGSSTAQRVKWGGYHDSPEVSQFTVGKFISGDSWLPALGIPFTSGL</sequence>
<dbReference type="Proteomes" id="UP001163823">
    <property type="component" value="Chromosome 14"/>
</dbReference>
<dbReference type="EMBL" id="JARAOO010000014">
    <property type="protein sequence ID" value="KAJ7943973.1"/>
    <property type="molecule type" value="Genomic_DNA"/>
</dbReference>
<feature type="active site" evidence="8">
    <location>
        <position position="297"/>
    </location>
</feature>
<evidence type="ECO:0000256" key="8">
    <source>
        <dbReference type="PROSITE-ProRule" id="PRU10040"/>
    </source>
</evidence>
<comment type="catalytic activity">
    <reaction evidence="9">
        <text>[(1-&gt;4)-alpha-D-galacturonosyl methyl ester](n) + n H2O = [(1-&gt;4)-alpha-D-galacturonosyl](n) + n methanol + n H(+)</text>
        <dbReference type="Rhea" id="RHEA:22380"/>
        <dbReference type="Rhea" id="RHEA-COMP:14570"/>
        <dbReference type="Rhea" id="RHEA-COMP:14573"/>
        <dbReference type="ChEBI" id="CHEBI:15377"/>
        <dbReference type="ChEBI" id="CHEBI:15378"/>
        <dbReference type="ChEBI" id="CHEBI:17790"/>
        <dbReference type="ChEBI" id="CHEBI:140522"/>
        <dbReference type="ChEBI" id="CHEBI:140523"/>
        <dbReference type="EC" id="3.1.1.11"/>
    </reaction>
</comment>
<comment type="similarity">
    <text evidence="3">In the N-terminal section; belongs to the PMEI family.</text>
</comment>
<keyword evidence="12" id="KW-1185">Reference proteome</keyword>
<dbReference type="PANTHER" id="PTHR31707">
    <property type="entry name" value="PECTINESTERASE"/>
    <property type="match status" value="1"/>
</dbReference>